<evidence type="ECO:0000313" key="2">
    <source>
        <dbReference type="EMBL" id="WKN38552.1"/>
    </source>
</evidence>
<reference evidence="2" key="2">
    <citation type="journal article" date="2024" name="Antonie Van Leeuwenhoek">
        <title>Roseihalotalea indica gen. nov., sp. nov., a halophilic Bacteroidetes from mesopelagic Southwest Indian Ocean with higher carbohydrate metabolic potential.</title>
        <authorList>
            <person name="Chen B."/>
            <person name="Zhang M."/>
            <person name="Lin D."/>
            <person name="Ye J."/>
            <person name="Tang K."/>
        </authorList>
    </citation>
    <scope>NUCLEOTIDE SEQUENCE</scope>
    <source>
        <strain evidence="2">TK19036</strain>
    </source>
</reference>
<name>A0AA49GQB1_9BACT</name>
<evidence type="ECO:0000256" key="1">
    <source>
        <dbReference type="SAM" id="MobiDB-lite"/>
    </source>
</evidence>
<feature type="compositionally biased region" description="Polar residues" evidence="1">
    <location>
        <begin position="309"/>
        <end position="328"/>
    </location>
</feature>
<accession>A0AA49GQB1</accession>
<organism evidence="2">
    <name type="scientific">Roseihalotalea indica</name>
    <dbReference type="NCBI Taxonomy" id="2867963"/>
    <lineage>
        <taxon>Bacteria</taxon>
        <taxon>Pseudomonadati</taxon>
        <taxon>Bacteroidota</taxon>
        <taxon>Cytophagia</taxon>
        <taxon>Cytophagales</taxon>
        <taxon>Catalimonadaceae</taxon>
        <taxon>Roseihalotalea</taxon>
    </lineage>
</organism>
<keyword evidence="2" id="KW-0413">Isomerase</keyword>
<protein>
    <submittedName>
        <fullName evidence="2">Peptidyl-prolyl cis-trans isomerase</fullName>
    </submittedName>
</protein>
<sequence>MCYNTWFNKRNLSRLSILFAIVGLISACRQQGLPDFLRFKNQEADEGVVLQPIARVYDNYLYLQDLEGIVDDNASPSDSADIMNRYIDSWIKKQLLIAEAASQMKIDEAELERKILDYRYALIVYEFEKNYVNQRVETNVTEGAIEKYYQENKENFELKNNIIKGIFAKVPQEAPRTGRLRSLFQGQLTDEVREEIKSYCLSFATSYSLDDSTWYNFEEVIANTPLVSIPNKVQFLQKNEFIETSDDLYVYFVKVMDYKISDQISPLEFVRDDITKIITNQRKVALTKDLEEEIYQDAKDNNHFEVFKPTTNPIPSAATPTASTDPPQ</sequence>
<proteinExistence type="predicted"/>
<dbReference type="AlphaFoldDB" id="A0AA49GQB1"/>
<dbReference type="EMBL" id="CP120682">
    <property type="protein sequence ID" value="WKN38552.1"/>
    <property type="molecule type" value="Genomic_DNA"/>
</dbReference>
<gene>
    <name evidence="2" type="ORF">K4G66_07525</name>
</gene>
<feature type="region of interest" description="Disordered" evidence="1">
    <location>
        <begin position="308"/>
        <end position="328"/>
    </location>
</feature>
<reference evidence="2" key="1">
    <citation type="journal article" date="2023" name="Comput. Struct. Biotechnol. J.">
        <title>Discovery of a novel marine Bacteroidetes with a rich repertoire of carbohydrate-active enzymes.</title>
        <authorList>
            <person name="Chen B."/>
            <person name="Liu G."/>
            <person name="Chen Q."/>
            <person name="Wang H."/>
            <person name="Liu L."/>
            <person name="Tang K."/>
        </authorList>
    </citation>
    <scope>NUCLEOTIDE SEQUENCE</scope>
    <source>
        <strain evidence="2">TK19036</strain>
    </source>
</reference>
<dbReference type="GO" id="GO:0016853">
    <property type="term" value="F:isomerase activity"/>
    <property type="evidence" value="ECO:0007669"/>
    <property type="project" value="UniProtKB-KW"/>
</dbReference>